<name>A0A7X0MIJ3_9SPHI</name>
<dbReference type="Gene3D" id="3.40.1660.10">
    <property type="entry name" value="EreA-like (biosynthetic domain)"/>
    <property type="match status" value="1"/>
</dbReference>
<proteinExistence type="predicted"/>
<dbReference type="Gene3D" id="1.20.1440.30">
    <property type="entry name" value="Biosynthetic Protein domain"/>
    <property type="match status" value="1"/>
</dbReference>
<dbReference type="CDD" id="cd14728">
    <property type="entry name" value="Ere-like"/>
    <property type="match status" value="1"/>
</dbReference>
<evidence type="ECO:0000313" key="2">
    <source>
        <dbReference type="Proteomes" id="UP000521017"/>
    </source>
</evidence>
<dbReference type="Gene3D" id="3.30.1870.10">
    <property type="entry name" value="EreA-like, domain 2"/>
    <property type="match status" value="1"/>
</dbReference>
<dbReference type="RefSeq" id="WP_184622677.1">
    <property type="nucleotide sequence ID" value="NZ_JACHCC010000002.1"/>
</dbReference>
<gene>
    <name evidence="1" type="ORF">HDF25_000635</name>
</gene>
<organism evidence="1 2">
    <name type="scientific">Pedobacter cryoconitis</name>
    <dbReference type="NCBI Taxonomy" id="188932"/>
    <lineage>
        <taxon>Bacteria</taxon>
        <taxon>Pseudomonadati</taxon>
        <taxon>Bacteroidota</taxon>
        <taxon>Sphingobacteriia</taxon>
        <taxon>Sphingobacteriales</taxon>
        <taxon>Sphingobacteriaceae</taxon>
        <taxon>Pedobacter</taxon>
    </lineage>
</organism>
<dbReference type="PANTHER" id="PTHR31299:SF0">
    <property type="entry name" value="ESTERASE, PUTATIVE (AFU_ORTHOLOGUE AFUA_1G05850)-RELATED"/>
    <property type="match status" value="1"/>
</dbReference>
<dbReference type="Pfam" id="PF05139">
    <property type="entry name" value="Erythro_esteras"/>
    <property type="match status" value="1"/>
</dbReference>
<dbReference type="GO" id="GO:0046677">
    <property type="term" value="P:response to antibiotic"/>
    <property type="evidence" value="ECO:0007669"/>
    <property type="project" value="InterPro"/>
</dbReference>
<dbReference type="Proteomes" id="UP000521017">
    <property type="component" value="Unassembled WGS sequence"/>
</dbReference>
<dbReference type="AlphaFoldDB" id="A0A7X0MIJ3"/>
<reference evidence="1 2" key="1">
    <citation type="submission" date="2020-08" db="EMBL/GenBank/DDBJ databases">
        <title>Genomic Encyclopedia of Type Strains, Phase IV (KMG-V): Genome sequencing to study the core and pangenomes of soil and plant-associated prokaryotes.</title>
        <authorList>
            <person name="Whitman W."/>
        </authorList>
    </citation>
    <scope>NUCLEOTIDE SEQUENCE [LARGE SCALE GENOMIC DNA]</scope>
    <source>
        <strain evidence="1 2">M2T3</strain>
    </source>
</reference>
<comment type="caution">
    <text evidence="1">The sequence shown here is derived from an EMBL/GenBank/DDBJ whole genome shotgun (WGS) entry which is preliminary data.</text>
</comment>
<protein>
    <submittedName>
        <fullName evidence="1">Erythromycin esterase-like protein</fullName>
    </submittedName>
</protein>
<dbReference type="SUPFAM" id="SSF159501">
    <property type="entry name" value="EreA/ChaN-like"/>
    <property type="match status" value="1"/>
</dbReference>
<dbReference type="InterPro" id="IPR052036">
    <property type="entry name" value="Hydrolase/PRTase-associated"/>
</dbReference>
<evidence type="ECO:0000313" key="1">
    <source>
        <dbReference type="EMBL" id="MBB6498498.1"/>
    </source>
</evidence>
<accession>A0A7X0MIJ3</accession>
<dbReference type="EMBL" id="JACHCC010000002">
    <property type="protein sequence ID" value="MBB6498498.1"/>
    <property type="molecule type" value="Genomic_DNA"/>
</dbReference>
<dbReference type="InterPro" id="IPR007815">
    <property type="entry name" value="Emycin_Estase"/>
</dbReference>
<dbReference type="PANTHER" id="PTHR31299">
    <property type="entry name" value="ESTERASE, PUTATIVE (AFU_ORTHOLOGUE AFUA_1G05850)-RELATED"/>
    <property type="match status" value="1"/>
</dbReference>
<sequence>MKTTFPIFIAILCLSVNSRAQKATGQNNVQDLYQVDMTNQKKFISEAKPLIEQMSQKRIVALGEGTHGTAEFYRLRYWITRELIEKKGFTHIALENDLSDGLLLNEGLNSEADLNTLMKKRLLSIWQNEETKELLTWVRSYNQTHKKRVSIDGIDFVYINVDIEALQKVLANQTSFLASVEQLKAPASLQDEVWEAMNVKDSKIDFKAMGESSYKGYLMADSLDQRINASGLSMQVKSASHLIILNIKQAFAPFYHQFTKTDEPSRDVNMAVNVAEILKNSNDKMIIWAHNAHVAKTGIYDNEVGGMGGEIIKHFPGQYFVMGTGTAMGTFAATEQSRDSYTNPMKAYPLEKTVADSWETQFLALNKPAFYFFPAIYNSKNDVKPMRFIGYGPKSDPGTNDKTNISKHFDAFLFISNSTAATPLK</sequence>